<comment type="caution">
    <text evidence="10">The sequence shown here is derived from an EMBL/GenBank/DDBJ whole genome shotgun (WGS) entry which is preliminary data.</text>
</comment>
<reference evidence="10 11" key="1">
    <citation type="journal article" date="2016" name="Environ. Microbiol.">
        <title>Genomic resolution of a cold subsurface aquifer community provides metabolic insights for novel microbes adapted to high CO concentrations.</title>
        <authorList>
            <person name="Probst A.J."/>
            <person name="Castelle C.J."/>
            <person name="Singh A."/>
            <person name="Brown C.T."/>
            <person name="Anantharaman K."/>
            <person name="Sharon I."/>
            <person name="Hug L.A."/>
            <person name="Burstein D."/>
            <person name="Emerson J.B."/>
            <person name="Thomas B.C."/>
            <person name="Banfield J.F."/>
        </authorList>
    </citation>
    <scope>NUCLEOTIDE SEQUENCE [LARGE SCALE GENOMIC DNA]</scope>
    <source>
        <strain evidence="10">CG1_02_37_22</strain>
    </source>
</reference>
<evidence type="ECO:0000256" key="3">
    <source>
        <dbReference type="ARBA" id="ARBA00023002"/>
    </source>
</evidence>
<dbReference type="PANTHER" id="PTHR11911">
    <property type="entry name" value="INOSINE-5-MONOPHOSPHATE DEHYDROGENASE RELATED"/>
    <property type="match status" value="1"/>
</dbReference>
<dbReference type="STRING" id="1805209.AUJ73_00675"/>
<dbReference type="Pfam" id="PF00571">
    <property type="entry name" value="CBS"/>
    <property type="match status" value="2"/>
</dbReference>
<comment type="similarity">
    <text evidence="1 8">Belongs to the IMPDH/GMPR family.</text>
</comment>
<feature type="domain" description="CBS" evidence="9">
    <location>
        <begin position="153"/>
        <end position="211"/>
    </location>
</feature>
<dbReference type="Pfam" id="PF00478">
    <property type="entry name" value="IMPDH"/>
    <property type="match status" value="1"/>
</dbReference>
<evidence type="ECO:0000256" key="4">
    <source>
        <dbReference type="ARBA" id="ARBA00023122"/>
    </source>
</evidence>
<dbReference type="Gene3D" id="3.20.20.70">
    <property type="entry name" value="Aldolase class I"/>
    <property type="match status" value="1"/>
</dbReference>
<dbReference type="CDD" id="cd00381">
    <property type="entry name" value="IMPDH"/>
    <property type="match status" value="1"/>
</dbReference>
<keyword evidence="3 8" id="KW-0560">Oxidoreductase</keyword>
<dbReference type="GO" id="GO:0046872">
    <property type="term" value="F:metal ion binding"/>
    <property type="evidence" value="ECO:0007669"/>
    <property type="project" value="UniProtKB-KW"/>
</dbReference>
<dbReference type="PIRSF" id="PIRSF000130">
    <property type="entry name" value="IMPDH"/>
    <property type="match status" value="1"/>
</dbReference>
<dbReference type="FunFam" id="3.20.20.70:FF:000424">
    <property type="entry name" value="Inosine-5'-monophosphate dehydrogenase 2"/>
    <property type="match status" value="1"/>
</dbReference>
<dbReference type="InterPro" id="IPR000644">
    <property type="entry name" value="CBS_dom"/>
</dbReference>
<feature type="binding site" description="in other chain" evidence="6">
    <location>
        <position position="305"/>
    </location>
    <ligand>
        <name>K(+)</name>
        <dbReference type="ChEBI" id="CHEBI:29103"/>
        <note>ligand shared between two tetrameric partners</note>
    </ligand>
</feature>
<gene>
    <name evidence="10" type="ORF">AUJ73_00675</name>
</gene>
<sequence length="480" mass="52594">MNKIDLGLTYDDVLLVPKRSKVAHRKDVSTRTKLTDKISMNIPFISANMDTVTESNMAIALAHAGGIGIIHRFMSIERQVDEVKKVKRHEGFILYKPFTLGPTATISLAREMAVKNQVSSFVIVDEKDRVLGILTRRDILFENNADLQVSRFMTPFEKLIYGPTNITLEKAKNLIQKYKIEKLPLIDKNRCLKGLITSRSIEHFYLYTDSTKDKFGRLRVGAAIGAVGDYLERAKELIDSGVDVLVLDVAHGHNEIAIKAVGNVRKKFKDIEIIGGNVATPGAVLDLIKLGVNAVKVGIGPGGLCTTRLVAGVGVPQFSAVRECSLIAKRYKVPIIADGGTNYPGDITKALAAGASSCMLAGWFAGTDESPGGIIYRRGMKYKIHRGAASFLAVADRKMASNEVTNVDKLNSVVPEGVESIIPYKGNVKDVIYQLLGALRSGMSYCNAMTISELHRNAEFLRITEAGFRESKSHNIQEIT</sequence>
<feature type="binding site" description="in other chain" evidence="6">
    <location>
        <position position="300"/>
    </location>
    <ligand>
        <name>K(+)</name>
        <dbReference type="ChEBI" id="CHEBI:29103"/>
        <note>ligand shared between two tetrameric partners</note>
    </ligand>
</feature>
<organism evidence="10 11">
    <name type="scientific">Candidatus Gottesmanbacteria bacterium CG1_02_37_22</name>
    <dbReference type="NCBI Taxonomy" id="1805209"/>
    <lineage>
        <taxon>Bacteria</taxon>
        <taxon>Candidatus Gottesmaniibacteriota</taxon>
    </lineage>
</organism>
<evidence type="ECO:0000313" key="10">
    <source>
        <dbReference type="EMBL" id="OIO15410.1"/>
    </source>
</evidence>
<dbReference type="InterPro" id="IPR001093">
    <property type="entry name" value="IMP_DH_GMPRt"/>
</dbReference>
<keyword evidence="6" id="KW-0630">Potassium</keyword>
<dbReference type="InterPro" id="IPR005990">
    <property type="entry name" value="IMP_DH"/>
</dbReference>
<dbReference type="GO" id="GO:0003938">
    <property type="term" value="F:IMP dehydrogenase activity"/>
    <property type="evidence" value="ECO:0007669"/>
    <property type="project" value="InterPro"/>
</dbReference>
<dbReference type="AlphaFoldDB" id="A0A1J4TU04"/>
<dbReference type="InterPro" id="IPR046342">
    <property type="entry name" value="CBS_dom_sf"/>
</dbReference>
<dbReference type="SUPFAM" id="SSF54631">
    <property type="entry name" value="CBS-domain pair"/>
    <property type="match status" value="1"/>
</dbReference>
<keyword evidence="5" id="KW-0520">NAD</keyword>
<evidence type="ECO:0000259" key="9">
    <source>
        <dbReference type="PROSITE" id="PS51371"/>
    </source>
</evidence>
<dbReference type="GO" id="GO:0006183">
    <property type="term" value="P:GTP biosynthetic process"/>
    <property type="evidence" value="ECO:0007669"/>
    <property type="project" value="TreeGrafter"/>
</dbReference>
<dbReference type="EMBL" id="MNUY01000010">
    <property type="protein sequence ID" value="OIO15410.1"/>
    <property type="molecule type" value="Genomic_DNA"/>
</dbReference>
<evidence type="ECO:0000256" key="1">
    <source>
        <dbReference type="ARBA" id="ARBA00005502"/>
    </source>
</evidence>
<feature type="domain" description="CBS" evidence="9">
    <location>
        <begin position="93"/>
        <end position="149"/>
    </location>
</feature>
<evidence type="ECO:0000313" key="11">
    <source>
        <dbReference type="Proteomes" id="UP000183120"/>
    </source>
</evidence>
<evidence type="ECO:0000256" key="2">
    <source>
        <dbReference type="ARBA" id="ARBA00022723"/>
    </source>
</evidence>
<feature type="binding site" description="in other chain" evidence="6">
    <location>
        <position position="302"/>
    </location>
    <ligand>
        <name>K(+)</name>
        <dbReference type="ChEBI" id="CHEBI:29103"/>
        <note>ligand shared between two tetrameric partners</note>
    </ligand>
</feature>
<dbReference type="PANTHER" id="PTHR11911:SF111">
    <property type="entry name" value="INOSINE-5'-MONOPHOSPHATE DEHYDROGENASE"/>
    <property type="match status" value="1"/>
</dbReference>
<feature type="binding site" evidence="5">
    <location>
        <begin position="248"/>
        <end position="250"/>
    </location>
    <ligand>
        <name>NAD(+)</name>
        <dbReference type="ChEBI" id="CHEBI:57540"/>
    </ligand>
</feature>
<dbReference type="InterPro" id="IPR013785">
    <property type="entry name" value="Aldolase_TIM"/>
</dbReference>
<name>A0A1J4TU04_9BACT</name>
<evidence type="ECO:0000256" key="6">
    <source>
        <dbReference type="PIRSR" id="PIRSR000130-4"/>
    </source>
</evidence>
<evidence type="ECO:0000256" key="5">
    <source>
        <dbReference type="PIRSR" id="PIRSR000130-3"/>
    </source>
</evidence>
<dbReference type="PROSITE" id="PS51371">
    <property type="entry name" value="CBS"/>
    <property type="match status" value="2"/>
</dbReference>
<keyword evidence="2" id="KW-0479">Metal-binding</keyword>
<accession>A0A1J4TU04</accession>
<protein>
    <submittedName>
        <fullName evidence="10">IMP dehydrogenase</fullName>
    </submittedName>
</protein>
<proteinExistence type="inferred from homology"/>
<evidence type="ECO:0000256" key="8">
    <source>
        <dbReference type="RuleBase" id="RU003927"/>
    </source>
</evidence>
<evidence type="ECO:0000256" key="7">
    <source>
        <dbReference type="PROSITE-ProRule" id="PRU00703"/>
    </source>
</evidence>
<dbReference type="SUPFAM" id="SSF51412">
    <property type="entry name" value="Inosine monophosphate dehydrogenase (IMPDH)"/>
    <property type="match status" value="1"/>
</dbReference>
<dbReference type="Proteomes" id="UP000183120">
    <property type="component" value="Unassembled WGS sequence"/>
</dbReference>
<dbReference type="SMART" id="SM01240">
    <property type="entry name" value="IMPDH"/>
    <property type="match status" value="1"/>
</dbReference>
<dbReference type="CDD" id="cd04601">
    <property type="entry name" value="CBS_pair_IMPDH"/>
    <property type="match status" value="1"/>
</dbReference>
<dbReference type="NCBIfam" id="TIGR01302">
    <property type="entry name" value="IMP_dehydrog"/>
    <property type="match status" value="1"/>
</dbReference>
<keyword evidence="4 7" id="KW-0129">CBS domain</keyword>
<dbReference type="SMART" id="SM00116">
    <property type="entry name" value="CBS"/>
    <property type="match status" value="2"/>
</dbReference>
<feature type="binding site" evidence="5">
    <location>
        <begin position="298"/>
        <end position="300"/>
    </location>
    <ligand>
        <name>NAD(+)</name>
        <dbReference type="ChEBI" id="CHEBI:57540"/>
    </ligand>
</feature>